<feature type="transmembrane region" description="Helical" evidence="5">
    <location>
        <begin position="416"/>
        <end position="440"/>
    </location>
</feature>
<dbReference type="AlphaFoldDB" id="A0A840UVY2"/>
<keyword evidence="8" id="KW-1185">Reference proteome</keyword>
<protein>
    <recommendedName>
        <fullName evidence="6">Protein kinase domain-containing protein</fullName>
    </recommendedName>
</protein>
<dbReference type="PROSITE" id="PS00108">
    <property type="entry name" value="PROTEIN_KINASE_ST"/>
    <property type="match status" value="1"/>
</dbReference>
<dbReference type="InterPro" id="IPR000719">
    <property type="entry name" value="Prot_kinase_dom"/>
</dbReference>
<keyword evidence="4" id="KW-0067">ATP-binding</keyword>
<dbReference type="PANTHER" id="PTHR43289:SF6">
    <property type="entry name" value="SERINE_THREONINE-PROTEIN KINASE NEKL-3"/>
    <property type="match status" value="1"/>
</dbReference>
<keyword evidence="1" id="KW-0808">Transferase</keyword>
<dbReference type="GO" id="GO:0004674">
    <property type="term" value="F:protein serine/threonine kinase activity"/>
    <property type="evidence" value="ECO:0007669"/>
    <property type="project" value="TreeGrafter"/>
</dbReference>
<feature type="domain" description="Protein kinase" evidence="6">
    <location>
        <begin position="93"/>
        <end position="391"/>
    </location>
</feature>
<dbReference type="EMBL" id="JACHFD010000001">
    <property type="protein sequence ID" value="MBB5349942.1"/>
    <property type="molecule type" value="Genomic_DNA"/>
</dbReference>
<dbReference type="SMART" id="SM00220">
    <property type="entry name" value="S_TKc"/>
    <property type="match status" value="1"/>
</dbReference>
<keyword evidence="3" id="KW-0418">Kinase</keyword>
<evidence type="ECO:0000256" key="5">
    <source>
        <dbReference type="SAM" id="Phobius"/>
    </source>
</evidence>
<evidence type="ECO:0000256" key="3">
    <source>
        <dbReference type="ARBA" id="ARBA00022777"/>
    </source>
</evidence>
<comment type="caution">
    <text evidence="7">The sequence shown here is derived from an EMBL/GenBank/DDBJ whole genome shotgun (WGS) entry which is preliminary data.</text>
</comment>
<evidence type="ECO:0000256" key="4">
    <source>
        <dbReference type="ARBA" id="ARBA00022840"/>
    </source>
</evidence>
<dbReference type="SUPFAM" id="SSF56112">
    <property type="entry name" value="Protein kinase-like (PK-like)"/>
    <property type="match status" value="1"/>
</dbReference>
<keyword evidence="5" id="KW-0472">Membrane</keyword>
<gene>
    <name evidence="7" type="ORF">HNR46_000163</name>
</gene>
<dbReference type="InterPro" id="IPR008271">
    <property type="entry name" value="Ser/Thr_kinase_AS"/>
</dbReference>
<keyword evidence="5" id="KW-0812">Transmembrane</keyword>
<dbReference type="GO" id="GO:0005524">
    <property type="term" value="F:ATP binding"/>
    <property type="evidence" value="ECO:0007669"/>
    <property type="project" value="UniProtKB-KW"/>
</dbReference>
<evidence type="ECO:0000256" key="2">
    <source>
        <dbReference type="ARBA" id="ARBA00022741"/>
    </source>
</evidence>
<keyword evidence="2" id="KW-0547">Nucleotide-binding</keyword>
<dbReference type="PANTHER" id="PTHR43289">
    <property type="entry name" value="MITOGEN-ACTIVATED PROTEIN KINASE KINASE KINASE 20-RELATED"/>
    <property type="match status" value="1"/>
</dbReference>
<name>A0A840UVY2_9BACT</name>
<dbReference type="InterPro" id="IPR011009">
    <property type="entry name" value="Kinase-like_dom_sf"/>
</dbReference>
<evidence type="ECO:0000256" key="1">
    <source>
        <dbReference type="ARBA" id="ARBA00022679"/>
    </source>
</evidence>
<dbReference type="Gene3D" id="3.30.200.20">
    <property type="entry name" value="Phosphorylase Kinase, domain 1"/>
    <property type="match status" value="1"/>
</dbReference>
<evidence type="ECO:0000313" key="8">
    <source>
        <dbReference type="Proteomes" id="UP000557717"/>
    </source>
</evidence>
<accession>A0A840UVY2</accession>
<dbReference type="Pfam" id="PF00069">
    <property type="entry name" value="Pkinase"/>
    <property type="match status" value="1"/>
</dbReference>
<dbReference type="CDD" id="cd14014">
    <property type="entry name" value="STKc_PknB_like"/>
    <property type="match status" value="1"/>
</dbReference>
<dbReference type="Gene3D" id="1.10.510.10">
    <property type="entry name" value="Transferase(Phosphotransferase) domain 1"/>
    <property type="match status" value="1"/>
</dbReference>
<dbReference type="RefSeq" id="WP_184014853.1">
    <property type="nucleotide sequence ID" value="NZ_JACHFD010000001.1"/>
</dbReference>
<organism evidence="7 8">
    <name type="scientific">Haloferula luteola</name>
    <dbReference type="NCBI Taxonomy" id="595692"/>
    <lineage>
        <taxon>Bacteria</taxon>
        <taxon>Pseudomonadati</taxon>
        <taxon>Verrucomicrobiota</taxon>
        <taxon>Verrucomicrobiia</taxon>
        <taxon>Verrucomicrobiales</taxon>
        <taxon>Verrucomicrobiaceae</taxon>
        <taxon>Haloferula</taxon>
    </lineage>
</organism>
<evidence type="ECO:0000313" key="7">
    <source>
        <dbReference type="EMBL" id="MBB5349942.1"/>
    </source>
</evidence>
<reference evidence="7 8" key="1">
    <citation type="submission" date="2020-08" db="EMBL/GenBank/DDBJ databases">
        <title>Genomic Encyclopedia of Type Strains, Phase IV (KMG-IV): sequencing the most valuable type-strain genomes for metagenomic binning, comparative biology and taxonomic classification.</title>
        <authorList>
            <person name="Goeker M."/>
        </authorList>
    </citation>
    <scope>NUCLEOTIDE SEQUENCE [LARGE SCALE GENOMIC DNA]</scope>
    <source>
        <strain evidence="7 8">YC6886</strain>
    </source>
</reference>
<keyword evidence="5" id="KW-1133">Transmembrane helix</keyword>
<dbReference type="PROSITE" id="PS50011">
    <property type="entry name" value="PROTEIN_KINASE_DOM"/>
    <property type="match status" value="1"/>
</dbReference>
<sequence length="745" mass="83581">MSERKRLEDALFFAALHLPDPAERDAFLDACCREDPLLRESIEEMIAASEGADDMVDRGFSAIAESRSALRELPEAETLTPNDERIGTLIGRYRLLRSLGKGGCGDVYLAEQEEPVRREVALKVIKLGMDTRSVIARFDAERQALAMMDHPNIARVLDAGATTLGRPYFVLELVRGTRITDYCQQQRCHLRQRVELIICVCRAIQHAHQKGIIHRDIKPSNVLIAEQDGVPVPKVIDFGIAKAIDDRLSDDTHPTFHEQLLGTPAYMSPEQAGIGKDDVDTRSDIYSLGALLYELVTGHPPLGDLVQARHDPSEVRRILLHREPQRPSDRLLQIAAQSARTSETPPISDPLKLASKVKGELDWIIMRALEKDRTRRYDTAFGLAIDLQRFLNHEPIAARPPSRLYILRKLIRRNRAVFASTSLILMALIAGLSTSTTLYFKARSAELRQSELRATAEWALQKEAKLRRDAETREKLTEAVALTRQDHFSEAARILSSIHSPPVLPSLDAITALRDVGQWLGGEQRWQEAERCFEWLFEIDKLDPWQTVSLNCQAYGVLLVETDKQALYRHFCDVIGSSHQQITDPDEATRLLKSCLLRPLEPELRSQLHSLAITSEAWSSSLPVDASGWPSIAPCLWKYRIGDFEAAISIGLQSQPSSDETMAHRPTRDAIMAMAYHASGNTEAAAHHLSLAQHAVNLRFQSPLSDGSGYTGLWYDWLFAKILVDEATHMLAEPARSDSHNFEAH</sequence>
<evidence type="ECO:0000259" key="6">
    <source>
        <dbReference type="PROSITE" id="PS50011"/>
    </source>
</evidence>
<proteinExistence type="predicted"/>
<dbReference type="Proteomes" id="UP000557717">
    <property type="component" value="Unassembled WGS sequence"/>
</dbReference>